<feature type="region of interest" description="Disordered" evidence="1">
    <location>
        <begin position="1"/>
        <end position="25"/>
    </location>
</feature>
<gene>
    <name evidence="2" type="ORF">PDE001_LOCUS10840</name>
</gene>
<dbReference type="AlphaFoldDB" id="A0AAV0V9M6"/>
<keyword evidence="3" id="KW-1185">Reference proteome</keyword>
<proteinExistence type="predicted"/>
<sequence>MPRKRPADATDSEDQENSEPSETEMEEQLCAQAAETLNHFIRSFHIAASTEMARNRLKSLLYLFEQRRCRKQYPVLVNGVSHAALQGFKVQTSELPELLPDYQVKHNVMILLVNPNQIVSKRAVILPKVPPLPTATMWTALTKNYEVEDEPTLKHLPYFGDDDEEDVVSEFYQIKQQRTSACEVEFTKEMCEGVLKTLQSTWDLTPSDLKRVANVIKVEEEVLVEVHKNLQELKQR</sequence>
<dbReference type="Proteomes" id="UP001162029">
    <property type="component" value="Unassembled WGS sequence"/>
</dbReference>
<feature type="compositionally biased region" description="Acidic residues" evidence="1">
    <location>
        <begin position="10"/>
        <end position="25"/>
    </location>
</feature>
<dbReference type="EMBL" id="CANTFM010002320">
    <property type="protein sequence ID" value="CAI5745796.1"/>
    <property type="molecule type" value="Genomic_DNA"/>
</dbReference>
<reference evidence="2" key="1">
    <citation type="submission" date="2022-12" db="EMBL/GenBank/DDBJ databases">
        <authorList>
            <person name="Webb A."/>
        </authorList>
    </citation>
    <scope>NUCLEOTIDE SEQUENCE</scope>
    <source>
        <strain evidence="2">Pd1</strain>
    </source>
</reference>
<accession>A0AAV0V9M6</accession>
<evidence type="ECO:0000256" key="1">
    <source>
        <dbReference type="SAM" id="MobiDB-lite"/>
    </source>
</evidence>
<name>A0AAV0V9M6_9STRA</name>
<evidence type="ECO:0000313" key="3">
    <source>
        <dbReference type="Proteomes" id="UP001162029"/>
    </source>
</evidence>
<organism evidence="2 3">
    <name type="scientific">Peronospora destructor</name>
    <dbReference type="NCBI Taxonomy" id="86335"/>
    <lineage>
        <taxon>Eukaryota</taxon>
        <taxon>Sar</taxon>
        <taxon>Stramenopiles</taxon>
        <taxon>Oomycota</taxon>
        <taxon>Peronosporomycetes</taxon>
        <taxon>Peronosporales</taxon>
        <taxon>Peronosporaceae</taxon>
        <taxon>Peronospora</taxon>
    </lineage>
</organism>
<comment type="caution">
    <text evidence="2">The sequence shown here is derived from an EMBL/GenBank/DDBJ whole genome shotgun (WGS) entry which is preliminary data.</text>
</comment>
<evidence type="ECO:0000313" key="2">
    <source>
        <dbReference type="EMBL" id="CAI5745796.1"/>
    </source>
</evidence>
<protein>
    <submittedName>
        <fullName evidence="2">Uncharacterized protein</fullName>
    </submittedName>
</protein>